<protein>
    <submittedName>
        <fullName evidence="3">Uncharacterized protein</fullName>
    </submittedName>
</protein>
<accession>A0A914UVW6</accession>
<feature type="compositionally biased region" description="Low complexity" evidence="1">
    <location>
        <begin position="232"/>
        <end position="244"/>
    </location>
</feature>
<feature type="compositionally biased region" description="Low complexity" evidence="1">
    <location>
        <begin position="84"/>
        <end position="95"/>
    </location>
</feature>
<evidence type="ECO:0000313" key="3">
    <source>
        <dbReference type="WBParaSite" id="PSAMB.scaffold13054size2453.g35242.t1"/>
    </source>
</evidence>
<evidence type="ECO:0000256" key="1">
    <source>
        <dbReference type="SAM" id="MobiDB-lite"/>
    </source>
</evidence>
<dbReference type="AlphaFoldDB" id="A0A914UVW6"/>
<feature type="region of interest" description="Disordered" evidence="1">
    <location>
        <begin position="76"/>
        <end position="301"/>
    </location>
</feature>
<feature type="region of interest" description="Disordered" evidence="1">
    <location>
        <begin position="24"/>
        <end position="54"/>
    </location>
</feature>
<feature type="compositionally biased region" description="Polar residues" evidence="1">
    <location>
        <begin position="260"/>
        <end position="279"/>
    </location>
</feature>
<feature type="compositionally biased region" description="Polar residues" evidence="1">
    <location>
        <begin position="102"/>
        <end position="112"/>
    </location>
</feature>
<name>A0A914UVW6_9BILA</name>
<dbReference type="Proteomes" id="UP000887566">
    <property type="component" value="Unplaced"/>
</dbReference>
<feature type="compositionally biased region" description="Basic and acidic residues" evidence="1">
    <location>
        <begin position="280"/>
        <end position="301"/>
    </location>
</feature>
<feature type="compositionally biased region" description="Low complexity" evidence="1">
    <location>
        <begin position="193"/>
        <end position="205"/>
    </location>
</feature>
<reference evidence="3" key="1">
    <citation type="submission" date="2022-11" db="UniProtKB">
        <authorList>
            <consortium name="WormBaseParasite"/>
        </authorList>
    </citation>
    <scope>IDENTIFICATION</scope>
</reference>
<proteinExistence type="predicted"/>
<dbReference type="WBParaSite" id="PSAMB.scaffold13054size2453.g35242.t1">
    <property type="protein sequence ID" value="PSAMB.scaffold13054size2453.g35242.t1"/>
    <property type="gene ID" value="PSAMB.scaffold13054size2453.g35242"/>
</dbReference>
<keyword evidence="2" id="KW-1185">Reference proteome</keyword>
<organism evidence="2 3">
    <name type="scientific">Plectus sambesii</name>
    <dbReference type="NCBI Taxonomy" id="2011161"/>
    <lineage>
        <taxon>Eukaryota</taxon>
        <taxon>Metazoa</taxon>
        <taxon>Ecdysozoa</taxon>
        <taxon>Nematoda</taxon>
        <taxon>Chromadorea</taxon>
        <taxon>Plectida</taxon>
        <taxon>Plectina</taxon>
        <taxon>Plectoidea</taxon>
        <taxon>Plectidae</taxon>
        <taxon>Plectus</taxon>
    </lineage>
</organism>
<evidence type="ECO:0000313" key="2">
    <source>
        <dbReference type="Proteomes" id="UP000887566"/>
    </source>
</evidence>
<feature type="compositionally biased region" description="Basic and acidic residues" evidence="1">
    <location>
        <begin position="172"/>
        <end position="182"/>
    </location>
</feature>
<sequence>MAEHLHIDQRRYEQLEKRIFNTGPRANKTLPTTTVIGPGTFVRQDSSDSLSSSANAGVAMMQNPTTNCATVAADTTTMSNQSRPSDLASLAAQLQAPPPGINESSNLSSAGSISDREPETPDKQPMAYGVASIVPKSPILPSAPCKPLTGESKRRKRKRADTTDGASTPSERTPKAERKITEYIRASPKRHAAASAALNGDAASAHVALESNSHAPLPGAGQFAPVSPQPPSSSTTTASSSGQQQPPPPQRTTPTHLVTYASSDSNQSPPTKAENSAQVEKSEDLRAELTKKERLIDDMQK</sequence>